<evidence type="ECO:0000313" key="2">
    <source>
        <dbReference type="Proteomes" id="UP000075606"/>
    </source>
</evidence>
<evidence type="ECO:0000313" key="1">
    <source>
        <dbReference type="EMBL" id="KYG75721.1"/>
    </source>
</evidence>
<dbReference type="EMBL" id="LRPC01000012">
    <property type="protein sequence ID" value="KYG75721.1"/>
    <property type="molecule type" value="Genomic_DNA"/>
</dbReference>
<dbReference type="STRING" id="333140.AWW68_07755"/>
<dbReference type="AlphaFoldDB" id="A0A150XAH2"/>
<keyword evidence="2" id="KW-1185">Reference proteome</keyword>
<dbReference type="RefSeq" id="WP_068219468.1">
    <property type="nucleotide sequence ID" value="NZ_CP139724.1"/>
</dbReference>
<dbReference type="Proteomes" id="UP000075606">
    <property type="component" value="Unassembled WGS sequence"/>
</dbReference>
<gene>
    <name evidence="1" type="ORF">AWW68_07755</name>
</gene>
<accession>A0A150XAH2</accession>
<dbReference type="OrthoDB" id="1067077at2"/>
<proteinExistence type="predicted"/>
<organism evidence="1 2">
    <name type="scientific">Roseivirga spongicola</name>
    <dbReference type="NCBI Taxonomy" id="333140"/>
    <lineage>
        <taxon>Bacteria</taxon>
        <taxon>Pseudomonadati</taxon>
        <taxon>Bacteroidota</taxon>
        <taxon>Cytophagia</taxon>
        <taxon>Cytophagales</taxon>
        <taxon>Roseivirgaceae</taxon>
        <taxon>Roseivirga</taxon>
    </lineage>
</organism>
<protein>
    <submittedName>
        <fullName evidence="1">Uncharacterized protein</fullName>
    </submittedName>
</protein>
<name>A0A150XAH2_9BACT</name>
<sequence>MEVIGIFGTKEDILCSVQWHDPDSGIPSGEAPDALSQITDDWNDPVFLRSFFKQYEKDYNTLSRPEPLKKAPISARKEGNKLLQQLDDLAKNHNTKGLENLFNPLADDDKDEDPSRIKAYGGEYKSYMRIYAVKHKNVFYITGGAIKLTQKMQGRPHTETELYKMNVMREFLEGDVELLEYYFEPKQ</sequence>
<comment type="caution">
    <text evidence="1">The sequence shown here is derived from an EMBL/GenBank/DDBJ whole genome shotgun (WGS) entry which is preliminary data.</text>
</comment>
<reference evidence="1 2" key="1">
    <citation type="submission" date="2016-01" db="EMBL/GenBank/DDBJ databases">
        <title>Genome sequencing of Roseivirga spongicola UST030701-084.</title>
        <authorList>
            <person name="Selvaratnam C."/>
            <person name="Thevarajoo S."/>
            <person name="Goh K.M."/>
            <person name="Ee R."/>
            <person name="Chan K.-G."/>
            <person name="Chong C.S."/>
        </authorList>
    </citation>
    <scope>NUCLEOTIDE SEQUENCE [LARGE SCALE GENOMIC DNA]</scope>
    <source>
        <strain evidence="1 2">UST030701-084</strain>
    </source>
</reference>